<dbReference type="Gene3D" id="3.40.50.2000">
    <property type="entry name" value="Glycogen Phosphorylase B"/>
    <property type="match status" value="2"/>
</dbReference>
<gene>
    <name evidence="2" type="ORF">BVG16_05325</name>
</gene>
<dbReference type="PANTHER" id="PTHR45947">
    <property type="entry name" value="SULFOQUINOVOSYL TRANSFERASE SQD2"/>
    <property type="match status" value="1"/>
</dbReference>
<dbReference type="PANTHER" id="PTHR45947:SF3">
    <property type="entry name" value="SULFOQUINOVOSYL TRANSFERASE SQD2"/>
    <property type="match status" value="1"/>
</dbReference>
<accession>A0A1T2XJW6</accession>
<reference evidence="2 3" key="1">
    <citation type="submission" date="2017-01" db="EMBL/GenBank/DDBJ databases">
        <title>Genome analysis of Paenibacillus selenitrireducens ES3-24.</title>
        <authorList>
            <person name="Xu D."/>
            <person name="Yao R."/>
            <person name="Zheng S."/>
        </authorList>
    </citation>
    <scope>NUCLEOTIDE SEQUENCE [LARGE SCALE GENOMIC DNA]</scope>
    <source>
        <strain evidence="2 3">ES3-24</strain>
    </source>
</reference>
<name>A0A1T2XJW6_9BACL</name>
<protein>
    <submittedName>
        <fullName evidence="2">Uncharacterized protein</fullName>
    </submittedName>
</protein>
<dbReference type="OrthoDB" id="2547319at2"/>
<evidence type="ECO:0000313" key="2">
    <source>
        <dbReference type="EMBL" id="OPA80167.1"/>
    </source>
</evidence>
<dbReference type="Proteomes" id="UP000190188">
    <property type="component" value="Unassembled WGS sequence"/>
</dbReference>
<proteinExistence type="predicted"/>
<dbReference type="SUPFAM" id="SSF53756">
    <property type="entry name" value="UDP-Glycosyltransferase/glycogen phosphorylase"/>
    <property type="match status" value="1"/>
</dbReference>
<dbReference type="InterPro" id="IPR050194">
    <property type="entry name" value="Glycosyltransferase_grp1"/>
</dbReference>
<feature type="region of interest" description="Disordered" evidence="1">
    <location>
        <begin position="405"/>
        <end position="441"/>
    </location>
</feature>
<dbReference type="Pfam" id="PF13692">
    <property type="entry name" value="Glyco_trans_1_4"/>
    <property type="match status" value="1"/>
</dbReference>
<evidence type="ECO:0000256" key="1">
    <source>
        <dbReference type="SAM" id="MobiDB-lite"/>
    </source>
</evidence>
<sequence length="441" mass="50637">MMPKMMLFSHICNPIYITGAEKLLLFFIQEWMPHYQCVLVVPNEGALSKQAKALGIEIIVLPCPLLYSIYQPNQHVRGELEVLKQNAAWGHLLYLLRLVQPDMVMTNTCVHVLPAVAAKSLGIPTVWQITETMVETEWVSLSVGIIDEYADHIIGISQATMRSFQAAGLQGKITILSPSWHMERLEPEQWSHYRTIKRMQLRMNDSTKLIGYISSYIYPNKGLYHFLKMALQISKRYSHVAFVILGKPKDEPYFQKCMSLVQKSNHFHQFHFIRFEHHIQAIYPAMDMVVIPSLTSEGFGMTALEGLIFGKPVIAYRSGGLSEIMQATANDEYLVEPGDIDGLAQRVSFLLDHPEQAEYVGQLNHQRVMAAFGIDQYRIGLQSLMSNPALQVRNRVAMEPIVAPNRKHAKKSKKRFIVKKRKRTTKGRKHRKRKKRRRSRV</sequence>
<dbReference type="CDD" id="cd03801">
    <property type="entry name" value="GT4_PimA-like"/>
    <property type="match status" value="1"/>
</dbReference>
<dbReference type="RefSeq" id="WP_078497516.1">
    <property type="nucleotide sequence ID" value="NZ_MSZX01000002.1"/>
</dbReference>
<dbReference type="GO" id="GO:0016757">
    <property type="term" value="F:glycosyltransferase activity"/>
    <property type="evidence" value="ECO:0007669"/>
    <property type="project" value="TreeGrafter"/>
</dbReference>
<dbReference type="EMBL" id="MSZX01000002">
    <property type="protein sequence ID" value="OPA80167.1"/>
    <property type="molecule type" value="Genomic_DNA"/>
</dbReference>
<dbReference type="AlphaFoldDB" id="A0A1T2XJW6"/>
<evidence type="ECO:0000313" key="3">
    <source>
        <dbReference type="Proteomes" id="UP000190188"/>
    </source>
</evidence>
<keyword evidence="3" id="KW-1185">Reference proteome</keyword>
<dbReference type="STRING" id="1324314.BVG16_05325"/>
<organism evidence="2 3">
    <name type="scientific">Paenibacillus selenitireducens</name>
    <dbReference type="NCBI Taxonomy" id="1324314"/>
    <lineage>
        <taxon>Bacteria</taxon>
        <taxon>Bacillati</taxon>
        <taxon>Bacillota</taxon>
        <taxon>Bacilli</taxon>
        <taxon>Bacillales</taxon>
        <taxon>Paenibacillaceae</taxon>
        <taxon>Paenibacillus</taxon>
    </lineage>
</organism>
<comment type="caution">
    <text evidence="2">The sequence shown here is derived from an EMBL/GenBank/DDBJ whole genome shotgun (WGS) entry which is preliminary data.</text>
</comment>